<dbReference type="PANTHER" id="PTHR43279">
    <property type="entry name" value="CATECHOL-2,3-DIOXYGENASE"/>
    <property type="match status" value="1"/>
</dbReference>
<sequence length="283" mass="31705">MEFHQAPQTFVSQVDLKVSDLERSLAFYQQIIGFQIIKQTDKVAFLTADGKTPLVKIEQPDNVREKQSRTTGLYHFAILLPSRKDLGKILQHFLEVGYPLQGASDHLVSEAIYLADPDGNGIEIYADRPASTWVWNDGQVHMTTEPIDAQGLLAEGRGQKWEGLPSGTTMGHIHLHVSELEKIEEFYCKGLGFNIVTRYGNQALFLSTGGYHHHIGLNTWNGIGAPKPADNSVGLKWFTLQFPSEEARQQVLENLRSLEVMVSEVEGSYFIEDPSGNRIQLNI</sequence>
<name>A0A8E2LEK0_9BACI</name>
<gene>
    <name evidence="2" type="ORF">BWZ43_13750</name>
</gene>
<reference evidence="2 3" key="1">
    <citation type="submission" date="2017-01" db="EMBL/GenBank/DDBJ databases">
        <title>Draft genome sequence of Bacillus oleronius.</title>
        <authorList>
            <person name="Allam M."/>
        </authorList>
    </citation>
    <scope>NUCLEOTIDE SEQUENCE [LARGE SCALE GENOMIC DNA]</scope>
    <source>
        <strain evidence="2 3">DSM 9356</strain>
    </source>
</reference>
<dbReference type="InterPro" id="IPR029068">
    <property type="entry name" value="Glyas_Bleomycin-R_OHBP_Dase"/>
</dbReference>
<dbReference type="InterPro" id="IPR004360">
    <property type="entry name" value="Glyas_Fos-R_dOase_dom"/>
</dbReference>
<organism evidence="2 3">
    <name type="scientific">Heyndrickxia oleronia</name>
    <dbReference type="NCBI Taxonomy" id="38875"/>
    <lineage>
        <taxon>Bacteria</taxon>
        <taxon>Bacillati</taxon>
        <taxon>Bacillota</taxon>
        <taxon>Bacilli</taxon>
        <taxon>Bacillales</taxon>
        <taxon>Bacillaceae</taxon>
        <taxon>Heyndrickxia</taxon>
    </lineage>
</organism>
<proteinExistence type="predicted"/>
<dbReference type="AlphaFoldDB" id="A0A8E2LEK0"/>
<dbReference type="Gene3D" id="3.10.180.10">
    <property type="entry name" value="2,3-Dihydroxybiphenyl 1,2-Dioxygenase, domain 1"/>
    <property type="match status" value="2"/>
</dbReference>
<dbReference type="CDD" id="cd07255">
    <property type="entry name" value="VOC_BsCatE_like_N"/>
    <property type="match status" value="1"/>
</dbReference>
<evidence type="ECO:0000313" key="3">
    <source>
        <dbReference type="Proteomes" id="UP000189761"/>
    </source>
</evidence>
<dbReference type="InterPro" id="IPR037523">
    <property type="entry name" value="VOC_core"/>
</dbReference>
<protein>
    <submittedName>
        <fullName evidence="2">Glyoxalase</fullName>
    </submittedName>
</protein>
<feature type="domain" description="VOC" evidence="1">
    <location>
        <begin position="10"/>
        <end position="127"/>
    </location>
</feature>
<dbReference type="RefSeq" id="WP_078110436.1">
    <property type="nucleotide sequence ID" value="NZ_CP065424.1"/>
</dbReference>
<dbReference type="Pfam" id="PF00903">
    <property type="entry name" value="Glyoxalase"/>
    <property type="match status" value="2"/>
</dbReference>
<dbReference type="Proteomes" id="UP000189761">
    <property type="component" value="Unassembled WGS sequence"/>
</dbReference>
<comment type="caution">
    <text evidence="2">The sequence shown here is derived from an EMBL/GenBank/DDBJ whole genome shotgun (WGS) entry which is preliminary data.</text>
</comment>
<evidence type="ECO:0000313" key="2">
    <source>
        <dbReference type="EMBL" id="OOP67837.1"/>
    </source>
</evidence>
<evidence type="ECO:0000259" key="1">
    <source>
        <dbReference type="PROSITE" id="PS51819"/>
    </source>
</evidence>
<keyword evidence="3" id="KW-1185">Reference proteome</keyword>
<accession>A0A8E2LEK0</accession>
<dbReference type="EMBL" id="MTLA01000156">
    <property type="protein sequence ID" value="OOP67837.1"/>
    <property type="molecule type" value="Genomic_DNA"/>
</dbReference>
<dbReference type="SUPFAM" id="SSF54593">
    <property type="entry name" value="Glyoxalase/Bleomycin resistance protein/Dihydroxybiphenyl dioxygenase"/>
    <property type="match status" value="2"/>
</dbReference>
<feature type="domain" description="VOC" evidence="1">
    <location>
        <begin position="169"/>
        <end position="283"/>
    </location>
</feature>
<dbReference type="PANTHER" id="PTHR43279:SF1">
    <property type="entry name" value="CATECHOL-2,3-DIOXYGENASE"/>
    <property type="match status" value="1"/>
</dbReference>
<dbReference type="CDD" id="cd16359">
    <property type="entry name" value="VOC_BsCatE_like_C"/>
    <property type="match status" value="1"/>
</dbReference>
<dbReference type="PROSITE" id="PS51819">
    <property type="entry name" value="VOC"/>
    <property type="match status" value="2"/>
</dbReference>